<organism evidence="1 2">
    <name type="scientific">Phyllostomus discolor</name>
    <name type="common">pale spear-nosed bat</name>
    <dbReference type="NCBI Taxonomy" id="89673"/>
    <lineage>
        <taxon>Eukaryota</taxon>
        <taxon>Metazoa</taxon>
        <taxon>Chordata</taxon>
        <taxon>Craniata</taxon>
        <taxon>Vertebrata</taxon>
        <taxon>Euteleostomi</taxon>
        <taxon>Mammalia</taxon>
        <taxon>Eutheria</taxon>
        <taxon>Laurasiatheria</taxon>
        <taxon>Chiroptera</taxon>
        <taxon>Yangochiroptera</taxon>
        <taxon>Phyllostomidae</taxon>
        <taxon>Phyllostominae</taxon>
        <taxon>Phyllostomus</taxon>
    </lineage>
</organism>
<protein>
    <submittedName>
        <fullName evidence="1">Uncharacterized protein</fullName>
    </submittedName>
</protein>
<dbReference type="Proteomes" id="UP000664940">
    <property type="component" value="Unassembled WGS sequence"/>
</dbReference>
<sequence length="231" mass="26103">MMNNWYMKFYCNLSKVPLESSRAAAVTPIYPSTSGGYQVPHCLAGSNHPYGDAAFPTPAKAKSQKPVCKQAHKRHHPEEKFVRIRRRKPDGCSSLKIPRLECYKKRSIPQTFTPTAAGEEKPVGRRGAKRHHLEESCEEDLGCPSAKIPRLQLCDNIPIHQTLTPADAGAEEPILRRGAKRYHPEDNFEEDLGCPSAKIPRLDLEDKLTPKKVAPTVRRRILKRPSFWGKF</sequence>
<reference evidence="1 2" key="1">
    <citation type="journal article" date="2020" name="Nature">
        <title>Six reference-quality genomes reveal evolution of bat adaptations.</title>
        <authorList>
            <person name="Jebb D."/>
            <person name="Huang Z."/>
            <person name="Pippel M."/>
            <person name="Hughes G.M."/>
            <person name="Lavrichenko K."/>
            <person name="Devanna P."/>
            <person name="Winkler S."/>
            <person name="Jermiin L.S."/>
            <person name="Skirmuntt E.C."/>
            <person name="Katzourakis A."/>
            <person name="Burkitt-Gray L."/>
            <person name="Ray D.A."/>
            <person name="Sullivan K.A.M."/>
            <person name="Roscito J.G."/>
            <person name="Kirilenko B.M."/>
            <person name="Davalos L.M."/>
            <person name="Corthals A.P."/>
            <person name="Power M.L."/>
            <person name="Jones G."/>
            <person name="Ransome R.D."/>
            <person name="Dechmann D.K.N."/>
            <person name="Locatelli A.G."/>
            <person name="Puechmaille S.J."/>
            <person name="Fedrigo O."/>
            <person name="Jarvis E.D."/>
            <person name="Hiller M."/>
            <person name="Vernes S.C."/>
            <person name="Myers E.W."/>
            <person name="Teeling E.C."/>
        </authorList>
    </citation>
    <scope>NUCLEOTIDE SEQUENCE [LARGE SCALE GENOMIC DNA]</scope>
    <source>
        <strain evidence="1">Bat1K_MPI-CBG_1</strain>
    </source>
</reference>
<gene>
    <name evidence="1" type="ORF">HJG60_008578</name>
</gene>
<evidence type="ECO:0000313" key="2">
    <source>
        <dbReference type="Proteomes" id="UP000664940"/>
    </source>
</evidence>
<comment type="caution">
    <text evidence="1">The sequence shown here is derived from an EMBL/GenBank/DDBJ whole genome shotgun (WGS) entry which is preliminary data.</text>
</comment>
<dbReference type="AlphaFoldDB" id="A0A833Z1J1"/>
<evidence type="ECO:0000313" key="1">
    <source>
        <dbReference type="EMBL" id="KAF6084302.1"/>
    </source>
</evidence>
<name>A0A833Z1J1_9CHIR</name>
<proteinExistence type="predicted"/>
<dbReference type="EMBL" id="JABVXQ010000012">
    <property type="protein sequence ID" value="KAF6084302.1"/>
    <property type="molecule type" value="Genomic_DNA"/>
</dbReference>
<accession>A0A833Z1J1</accession>